<keyword evidence="1" id="KW-1133">Transmembrane helix</keyword>
<evidence type="ECO:0008006" key="4">
    <source>
        <dbReference type="Google" id="ProtNLM"/>
    </source>
</evidence>
<name>E8RLA6_ASTEC</name>
<reference evidence="3" key="1">
    <citation type="submission" date="2010-12" db="EMBL/GenBank/DDBJ databases">
        <title>Complete sequence of chromosome 1 of Asticcacaulis excentricus CB 48.</title>
        <authorList>
            <consortium name="US DOE Joint Genome Institute"/>
            <person name="Lucas S."/>
            <person name="Copeland A."/>
            <person name="Lapidus A."/>
            <person name="Cheng J.-F."/>
            <person name="Bruce D."/>
            <person name="Goodwin L."/>
            <person name="Pitluck S."/>
            <person name="Teshima H."/>
            <person name="Davenport K."/>
            <person name="Detter J.C."/>
            <person name="Han C."/>
            <person name="Tapia R."/>
            <person name="Land M."/>
            <person name="Hauser L."/>
            <person name="Jeffries C."/>
            <person name="Kyrpides N."/>
            <person name="Ivanova N."/>
            <person name="Ovchinnikova G."/>
            <person name="Brun Y.V."/>
            <person name="Woyke T."/>
        </authorList>
    </citation>
    <scope>NUCLEOTIDE SEQUENCE [LARGE SCALE GENOMIC DNA]</scope>
    <source>
        <strain evidence="3">ATCC 15261 / DSM 4724 / KCTC 12464 / NCIMB 9791 / VKM B-1370 / CB 48</strain>
    </source>
</reference>
<feature type="transmembrane region" description="Helical" evidence="1">
    <location>
        <begin position="82"/>
        <end position="104"/>
    </location>
</feature>
<gene>
    <name evidence="2" type="ordered locus">Astex_0915</name>
</gene>
<proteinExistence type="predicted"/>
<evidence type="ECO:0000256" key="1">
    <source>
        <dbReference type="SAM" id="Phobius"/>
    </source>
</evidence>
<dbReference type="HOGENOM" id="CLU_2140707_0_0_5"/>
<dbReference type="Proteomes" id="UP000001492">
    <property type="component" value="Chromosome 1"/>
</dbReference>
<protein>
    <recommendedName>
        <fullName evidence="4">Transmembrane protein</fullName>
    </recommendedName>
</protein>
<dbReference type="EMBL" id="CP002395">
    <property type="protein sequence ID" value="ADU12596.1"/>
    <property type="molecule type" value="Genomic_DNA"/>
</dbReference>
<evidence type="ECO:0000313" key="2">
    <source>
        <dbReference type="EMBL" id="ADU12596.1"/>
    </source>
</evidence>
<organism evidence="2 3">
    <name type="scientific">Asticcacaulis excentricus (strain ATCC 15261 / DSM 4724 / KCTC 12464 / NCIMB 9791 / VKM B-1370 / CB 48)</name>
    <dbReference type="NCBI Taxonomy" id="573065"/>
    <lineage>
        <taxon>Bacteria</taxon>
        <taxon>Pseudomonadati</taxon>
        <taxon>Pseudomonadota</taxon>
        <taxon>Alphaproteobacteria</taxon>
        <taxon>Caulobacterales</taxon>
        <taxon>Caulobacteraceae</taxon>
        <taxon>Asticcacaulis</taxon>
    </lineage>
</organism>
<dbReference type="STRING" id="573065.Astex_0915"/>
<keyword evidence="1" id="KW-0812">Transmembrane</keyword>
<dbReference type="AlphaFoldDB" id="E8RLA6"/>
<accession>E8RLA6</accession>
<keyword evidence="3" id="KW-1185">Reference proteome</keyword>
<evidence type="ECO:0000313" key="3">
    <source>
        <dbReference type="Proteomes" id="UP000001492"/>
    </source>
</evidence>
<feature type="transmembrane region" description="Helical" evidence="1">
    <location>
        <begin position="46"/>
        <end position="70"/>
    </location>
</feature>
<keyword evidence="1" id="KW-0472">Membrane</keyword>
<dbReference type="KEGG" id="aex:Astex_0915"/>
<sequence length="112" mass="13211">MYLRIFLTLLSLLVVIWAVTHGDVYVLIWLAVPIGIWLDHFRVTPAVSYTGLAFLFVSIGLFVWVSRDLYLPGLRQFMTKQWLTTIVILFLPVFFGLYAAYVWWEKRRLARK</sequence>